<evidence type="ECO:0000313" key="4">
    <source>
        <dbReference type="EMBL" id="OBU01510.2"/>
    </source>
</evidence>
<sequence length="867" mass="94825">MDKASEASSETASSPSVGHASAYYHSAFQNQSNIEYSLVDDNASVIPHYDGIEVVPDDSSTNFDHEAPPAYHQLTIADGGISAEVMQNGRVSMLINSSMRIPEQVSPFESQHNFSTLHSPTYSQSEYPLLHIVMHVVGSRGDVQPFIALGKELQRSGHKVRLATHNIFESFVRESGLDFFPIGGDPEQLMAYMVNNPGIIPKFASLRDGEIARKRKMILEMLEGCWRSCIEPDPKTNRPFVAEAIIANPPSFAHLHCAQALGIPVHLMFTMPWTPTREFPHPLANIVKTSMADVETSNFLSYGLVELMTWQGLVDIINMWRKDSLSLEPIRAMMGAGLADYLQLPFTYCWSPSLVRTPADWPSNIDVCGFFFRDPPDFTPPVELEEFLKSGPTPIYIGFGSIVMNNPQMMTEIILCAVNEAGVRAIVSKGWSKLGNGYSDPNVLFIDDCPHEWLFQQVSAVVHHGGAGTTACGLRNSRPTAIVPFFGDQFFWGEQVAAAGAGPRPIDYKSLDSANLIAAIHKLLEPQTLLAAQRIALSMEKESGVQEAVKSFHRHLPMKKMQCDILPRQPAVWQYQLDNKQELKLSDEAAFILMEQKQLKMKNIKLYSSNKIEIEYKRWDPLSAGSSTLIDTIMDLTSDGKNLFTAPYKEIKKAQALRREDSANSHTDMNEVALRGGSTDARKETTRRHTGAAAAAGAAGKGLGKMGGGFAKGMLLDLPVAMADGFHAMPMLYGDKKIERGAITDWKSGMAVGGKSLAVGFFDGFTGIVTAPAKGAVKDGAAGFAKGFVTGTLGVLFKPGAAMLGFVGYPLLGVYKSISSLHATPTETKILLARQILGSETGRQISEQRDGEKIQSVLEGFRRATGR</sequence>
<gene>
    <name evidence="4" type="ORF">VE01_00039</name>
</gene>
<dbReference type="RefSeq" id="XP_059320130.1">
    <property type="nucleotide sequence ID" value="XM_059463239.1"/>
</dbReference>
<keyword evidence="5" id="KW-1185">Reference proteome</keyword>
<evidence type="ECO:0000313" key="5">
    <source>
        <dbReference type="Proteomes" id="UP000091956"/>
    </source>
</evidence>
<accession>A0A2P2SXE4</accession>
<dbReference type="PANTHER" id="PTHR48050:SF27">
    <property type="entry name" value="GLUCOSYLTRANSFERASE, PUTATIVE (AFU_ORTHOLOGUE AFUA_7G04880)-RELATED"/>
    <property type="match status" value="1"/>
</dbReference>
<name>A0A2P2SXE4_9PEZI</name>
<feature type="domain" description="Erythromycin biosynthesis protein CIII-like C-terminal" evidence="3">
    <location>
        <begin position="441"/>
        <end position="549"/>
    </location>
</feature>
<dbReference type="Proteomes" id="UP000091956">
    <property type="component" value="Unassembled WGS sequence"/>
</dbReference>
<reference evidence="5" key="2">
    <citation type="journal article" date="2018" name="Nat. Commun.">
        <title>Extreme sensitivity to ultraviolet light in the fungal pathogen causing white-nose syndrome of bats.</title>
        <authorList>
            <person name="Palmer J.M."/>
            <person name="Drees K.P."/>
            <person name="Foster J.T."/>
            <person name="Lindner D.L."/>
        </authorList>
    </citation>
    <scope>NUCLEOTIDE SEQUENCE [LARGE SCALE GENOMIC DNA]</scope>
    <source>
        <strain evidence="5">UAMH 10579</strain>
    </source>
</reference>
<keyword evidence="1" id="KW-0808">Transferase</keyword>
<evidence type="ECO:0000259" key="3">
    <source>
        <dbReference type="Pfam" id="PF06722"/>
    </source>
</evidence>
<protein>
    <submittedName>
        <fullName evidence="4">Uncharacterized protein</fullName>
    </submittedName>
</protein>
<dbReference type="AlphaFoldDB" id="A0A2P2SXE4"/>
<evidence type="ECO:0000259" key="2">
    <source>
        <dbReference type="Pfam" id="PF03033"/>
    </source>
</evidence>
<dbReference type="STRING" id="342668.A0A2P2SXE4"/>
<dbReference type="CDD" id="cd03784">
    <property type="entry name" value="GT1_Gtf-like"/>
    <property type="match status" value="1"/>
</dbReference>
<dbReference type="PANTHER" id="PTHR48050">
    <property type="entry name" value="STEROL 3-BETA-GLUCOSYLTRANSFERASE"/>
    <property type="match status" value="1"/>
</dbReference>
<dbReference type="InterPro" id="IPR002213">
    <property type="entry name" value="UDP_glucos_trans"/>
</dbReference>
<evidence type="ECO:0000256" key="1">
    <source>
        <dbReference type="ARBA" id="ARBA00022679"/>
    </source>
</evidence>
<dbReference type="GeneID" id="28833425"/>
<dbReference type="Pfam" id="PF03033">
    <property type="entry name" value="Glyco_transf_28"/>
    <property type="match status" value="1"/>
</dbReference>
<dbReference type="FunFam" id="3.40.50.2000:FF:000100">
    <property type="entry name" value="Glycosyltransferase family 1 protein"/>
    <property type="match status" value="1"/>
</dbReference>
<dbReference type="GO" id="GO:0016906">
    <property type="term" value="F:sterol 3-beta-glucosyltransferase activity"/>
    <property type="evidence" value="ECO:0007669"/>
    <property type="project" value="UniProtKB-ARBA"/>
</dbReference>
<organism evidence="4 5">
    <name type="scientific">Pseudogymnoascus verrucosus</name>
    <dbReference type="NCBI Taxonomy" id="342668"/>
    <lineage>
        <taxon>Eukaryota</taxon>
        <taxon>Fungi</taxon>
        <taxon>Dikarya</taxon>
        <taxon>Ascomycota</taxon>
        <taxon>Pezizomycotina</taxon>
        <taxon>Leotiomycetes</taxon>
        <taxon>Thelebolales</taxon>
        <taxon>Thelebolaceae</taxon>
        <taxon>Pseudogymnoascus</taxon>
    </lineage>
</organism>
<proteinExistence type="predicted"/>
<dbReference type="InterPro" id="IPR010610">
    <property type="entry name" value="EryCIII-like_C"/>
</dbReference>
<reference evidence="4 5" key="1">
    <citation type="submission" date="2016-03" db="EMBL/GenBank/DDBJ databases">
        <title>Comparative genomics of Pseudogymnoascus destructans, the fungus causing white-nose syndrome of bats.</title>
        <authorList>
            <person name="Palmer J.M."/>
            <person name="Drees K.P."/>
            <person name="Foster J.T."/>
            <person name="Lindner D.L."/>
        </authorList>
    </citation>
    <scope>NUCLEOTIDE SEQUENCE [LARGE SCALE GENOMIC DNA]</scope>
    <source>
        <strain evidence="4 5">UAMH 10579</strain>
    </source>
</reference>
<dbReference type="EMBL" id="KV460206">
    <property type="protein sequence ID" value="OBU01510.2"/>
    <property type="molecule type" value="Genomic_DNA"/>
</dbReference>
<feature type="domain" description="Glycosyltransferase family 28 N-terminal" evidence="2">
    <location>
        <begin position="132"/>
        <end position="280"/>
    </location>
</feature>
<dbReference type="GO" id="GO:0005975">
    <property type="term" value="P:carbohydrate metabolic process"/>
    <property type="evidence" value="ECO:0007669"/>
    <property type="project" value="InterPro"/>
</dbReference>
<dbReference type="InterPro" id="IPR050426">
    <property type="entry name" value="Glycosyltransferase_28"/>
</dbReference>
<dbReference type="Gene3D" id="3.40.50.2000">
    <property type="entry name" value="Glycogen Phosphorylase B"/>
    <property type="match status" value="2"/>
</dbReference>
<dbReference type="InterPro" id="IPR004276">
    <property type="entry name" value="GlycoTrans_28_N"/>
</dbReference>
<dbReference type="SUPFAM" id="SSF53756">
    <property type="entry name" value="UDP-Glycosyltransferase/glycogen phosphorylase"/>
    <property type="match status" value="1"/>
</dbReference>
<dbReference type="FunFam" id="3.40.50.2000:FF:000009">
    <property type="entry name" value="Sterol 3-beta-glucosyltransferase UGT80A2"/>
    <property type="match status" value="1"/>
</dbReference>
<dbReference type="Pfam" id="PF06722">
    <property type="entry name" value="EryCIII-like_C"/>
    <property type="match status" value="1"/>
</dbReference>